<name>A0A855MDI0_9GAMM</name>
<sequence length="246" mass="26465">MQSIVRRGFFDEQPASVIQEVAGFAFAITDGDAVAVFVIGVVGVGARHIPLADDPRIGIQPPLPAVAVRGDNGDQLLALFVVLVTPGAILCIRPRGEQVKGAVALTPQCPVAVHIAQQVVMLVVLAFFFFLVGAYQLLRQLPARTTISQPVLRAVRPLPLHDSVLLVIAQLLGAPQRITGTQQSLAMIVTQPRLNLACLIAHLRQQAVAVPGKSYFASIRPRELLRVARLIERPLPDTPQWVGDTA</sequence>
<dbReference type="AlphaFoldDB" id="A0A855MDI0"/>
<gene>
    <name evidence="2" type="ORF">F131LOC_01942</name>
</gene>
<accession>A0A855MDI0</accession>
<keyword evidence="1" id="KW-0472">Membrane</keyword>
<keyword evidence="1" id="KW-0812">Transmembrane</keyword>
<organism evidence="2">
    <name type="scientific">Pectobacterium versatile</name>
    <dbReference type="NCBI Taxonomy" id="2488639"/>
    <lineage>
        <taxon>Bacteria</taxon>
        <taxon>Pseudomonadati</taxon>
        <taxon>Pseudomonadota</taxon>
        <taxon>Gammaproteobacteria</taxon>
        <taxon>Enterobacterales</taxon>
        <taxon>Pectobacteriaceae</taxon>
        <taxon>Pectobacterium</taxon>
    </lineage>
</organism>
<reference evidence="2" key="1">
    <citation type="submission" date="2017-12" db="EMBL/GenBank/DDBJ databases">
        <title>First report on the novel genomospecies/subspecies of Pectobacterium carotovorum in Russia.</title>
        <authorList>
            <person name="Shirshikov F.V."/>
            <person name="Miroshnikov K."/>
            <person name="Toshakov S.V."/>
            <person name="Kabanova A.P."/>
            <person name="Barannik A.P."/>
            <person name="Shneider M."/>
            <person name="Ignatov A.N."/>
            <person name="Miroshnikov K.A."/>
        </authorList>
    </citation>
    <scope>NUCLEOTIDE SEQUENCE [LARGE SCALE GENOMIC DNA]</scope>
    <source>
        <strain evidence="2">F131</strain>
    </source>
</reference>
<keyword evidence="1" id="KW-1133">Transmembrane helix</keyword>
<protein>
    <submittedName>
        <fullName evidence="2">Uncharacterized protein</fullName>
    </submittedName>
</protein>
<feature type="transmembrane region" description="Helical" evidence="1">
    <location>
        <begin position="115"/>
        <end position="138"/>
    </location>
</feature>
<evidence type="ECO:0000256" key="1">
    <source>
        <dbReference type="SAM" id="Phobius"/>
    </source>
</evidence>
<proteinExistence type="predicted"/>
<evidence type="ECO:0000313" key="2">
    <source>
        <dbReference type="EMBL" id="POY50390.1"/>
    </source>
</evidence>
<dbReference type="EMBL" id="PDVW01000008">
    <property type="protein sequence ID" value="POY50390.1"/>
    <property type="molecule type" value="Genomic_DNA"/>
</dbReference>
<comment type="caution">
    <text evidence="2">The sequence shown here is derived from an EMBL/GenBank/DDBJ whole genome shotgun (WGS) entry which is preliminary data.</text>
</comment>
<feature type="transmembrane region" description="Helical" evidence="1">
    <location>
        <begin position="76"/>
        <end position="95"/>
    </location>
</feature>